<dbReference type="InterPro" id="IPR001031">
    <property type="entry name" value="Thioesterase"/>
</dbReference>
<dbReference type="Gene3D" id="1.10.1200.10">
    <property type="entry name" value="ACP-like"/>
    <property type="match status" value="1"/>
</dbReference>
<dbReference type="InterPro" id="IPR036736">
    <property type="entry name" value="ACP-like_sf"/>
</dbReference>
<evidence type="ECO:0000259" key="1">
    <source>
        <dbReference type="Pfam" id="PF00975"/>
    </source>
</evidence>
<dbReference type="RefSeq" id="WP_091679699.1">
    <property type="nucleotide sequence ID" value="NZ_FOSN01000004.1"/>
</dbReference>
<dbReference type="Gene3D" id="3.40.50.1820">
    <property type="entry name" value="alpha/beta hydrolase"/>
    <property type="match status" value="1"/>
</dbReference>
<evidence type="ECO:0000313" key="3">
    <source>
        <dbReference type="Proteomes" id="UP000198755"/>
    </source>
</evidence>
<dbReference type="Pfam" id="PF00975">
    <property type="entry name" value="Thioesterase"/>
    <property type="match status" value="1"/>
</dbReference>
<proteinExistence type="predicted"/>
<evidence type="ECO:0000313" key="2">
    <source>
        <dbReference type="EMBL" id="SFK21810.1"/>
    </source>
</evidence>
<accession>A0A1I3XQJ6</accession>
<feature type="domain" description="Thioesterase" evidence="1">
    <location>
        <begin position="105"/>
        <end position="348"/>
    </location>
</feature>
<protein>
    <submittedName>
        <fullName evidence="2">Acetoacetyl-CoA synthetase</fullName>
    </submittedName>
</protein>
<dbReference type="InterPro" id="IPR029058">
    <property type="entry name" value="AB_hydrolase_fold"/>
</dbReference>
<sequence>MNSQIKSQAFVEATASVEAVIADLWDRILERGPHARTANLFDLRLGVQRIHRLLEAISQATGVYLPITTVFEACTIGAIADVVKRGKTPAQRPTVLVQPQDGGTPLFLFPGLGGLPLELLDLGSLVKAGGPVYANIFQGLDGLEPLHRSITEMARYQAACIRSIQPRGPYRVAGFSLGALVALETARVFSDGGEQVDFVGLIEPNLPERCWPPAVKRAFLWRRLKTHLATIKTLSPRAILPYLVERATPVARRLRRLIGDKGEASASPYTLATLPKELLDAREAGIAAFYSYEMSPYRGKVIFFDSAGGDPLSCRPLEVLPPYVGAYESHVCSGDHASVMRQPHVAELAHHMSEALARLDRPSR</sequence>
<dbReference type="OrthoDB" id="9770470at2"/>
<dbReference type="Proteomes" id="UP000198755">
    <property type="component" value="Unassembled WGS sequence"/>
</dbReference>
<name>A0A1I3XQJ6_9HYPH</name>
<reference evidence="2 3" key="1">
    <citation type="submission" date="2016-10" db="EMBL/GenBank/DDBJ databases">
        <authorList>
            <person name="de Groot N.N."/>
        </authorList>
    </citation>
    <scope>NUCLEOTIDE SEQUENCE [LARGE SCALE GENOMIC DNA]</scope>
    <source>
        <strain evidence="2 3">NE2</strain>
    </source>
</reference>
<dbReference type="EMBL" id="FOSN01000004">
    <property type="protein sequence ID" value="SFK21810.1"/>
    <property type="molecule type" value="Genomic_DNA"/>
</dbReference>
<dbReference type="AlphaFoldDB" id="A0A1I3XQJ6"/>
<dbReference type="SUPFAM" id="SSF47336">
    <property type="entry name" value="ACP-like"/>
    <property type="match status" value="1"/>
</dbReference>
<keyword evidence="3" id="KW-1185">Reference proteome</keyword>
<dbReference type="SUPFAM" id="SSF53474">
    <property type="entry name" value="alpha/beta-Hydrolases"/>
    <property type="match status" value="1"/>
</dbReference>
<gene>
    <name evidence="2" type="ORF">SAMN05444581_1049</name>
</gene>
<dbReference type="STRING" id="1612308.SAMN05444581_1049"/>
<organism evidence="2 3">
    <name type="scientific">Methylocapsa palsarum</name>
    <dbReference type="NCBI Taxonomy" id="1612308"/>
    <lineage>
        <taxon>Bacteria</taxon>
        <taxon>Pseudomonadati</taxon>
        <taxon>Pseudomonadota</taxon>
        <taxon>Alphaproteobacteria</taxon>
        <taxon>Hyphomicrobiales</taxon>
        <taxon>Beijerinckiaceae</taxon>
        <taxon>Methylocapsa</taxon>
    </lineage>
</organism>